<comment type="caution">
    <text evidence="3">The sequence shown here is derived from an EMBL/GenBank/DDBJ whole genome shotgun (WGS) entry which is preliminary data.</text>
</comment>
<reference evidence="3 4" key="2">
    <citation type="submission" date="2018-12" db="EMBL/GenBank/DDBJ databases">
        <title>Rhizobacter gummiphilus sp. nov., a rubber-degrading bacterium isolated from the soil of a botanical garden in Japan.</title>
        <authorList>
            <person name="Shunsuke S.S."/>
        </authorList>
    </citation>
    <scope>NUCLEOTIDE SEQUENCE [LARGE SCALE GENOMIC DNA]</scope>
    <source>
        <strain evidence="3 4">S-16</strain>
    </source>
</reference>
<dbReference type="EMBL" id="QUSW01000002">
    <property type="protein sequence ID" value="RQP25450.1"/>
    <property type="molecule type" value="Genomic_DNA"/>
</dbReference>
<dbReference type="InterPro" id="IPR032093">
    <property type="entry name" value="PhoD_N"/>
</dbReference>
<dbReference type="Gene3D" id="3.60.21.70">
    <property type="entry name" value="PhoD-like phosphatase"/>
    <property type="match status" value="1"/>
</dbReference>
<protein>
    <submittedName>
        <fullName evidence="3">Alkaline phosphatase</fullName>
    </submittedName>
</protein>
<dbReference type="Gene3D" id="2.60.40.380">
    <property type="entry name" value="Purple acid phosphatase-like, N-terminal"/>
    <property type="match status" value="1"/>
</dbReference>
<name>A0A3N7HT23_9BURK</name>
<reference evidence="3 4" key="1">
    <citation type="submission" date="2018-08" db="EMBL/GenBank/DDBJ databases">
        <authorList>
            <person name="Khan S.A."/>
            <person name="Jeon C.O."/>
            <person name="Chun B.H."/>
            <person name="Jeong S.E."/>
        </authorList>
    </citation>
    <scope>NUCLEOTIDE SEQUENCE [LARGE SCALE GENOMIC DNA]</scope>
    <source>
        <strain evidence="3 4">S-16</strain>
    </source>
</reference>
<proteinExistence type="predicted"/>
<dbReference type="AlphaFoldDB" id="A0A3N7HT23"/>
<dbReference type="CDD" id="cd07389">
    <property type="entry name" value="MPP_PhoD"/>
    <property type="match status" value="1"/>
</dbReference>
<evidence type="ECO:0000313" key="3">
    <source>
        <dbReference type="EMBL" id="RQP25450.1"/>
    </source>
</evidence>
<organism evidence="3 4">
    <name type="scientific">Piscinibacter terrae</name>
    <dbReference type="NCBI Taxonomy" id="2496871"/>
    <lineage>
        <taxon>Bacteria</taxon>
        <taxon>Pseudomonadati</taxon>
        <taxon>Pseudomonadota</taxon>
        <taxon>Betaproteobacteria</taxon>
        <taxon>Burkholderiales</taxon>
        <taxon>Sphaerotilaceae</taxon>
        <taxon>Piscinibacter</taxon>
    </lineage>
</organism>
<evidence type="ECO:0000313" key="4">
    <source>
        <dbReference type="Proteomes" id="UP000267464"/>
    </source>
</evidence>
<dbReference type="OrthoDB" id="327733at2"/>
<dbReference type="SUPFAM" id="SSF56300">
    <property type="entry name" value="Metallo-dependent phosphatases"/>
    <property type="match status" value="1"/>
</dbReference>
<dbReference type="Pfam" id="PF09423">
    <property type="entry name" value="PhoD"/>
    <property type="match status" value="1"/>
</dbReference>
<dbReference type="RefSeq" id="WP_124539728.1">
    <property type="nucleotide sequence ID" value="NZ_QUSW01000002.1"/>
</dbReference>
<dbReference type="Pfam" id="PF16655">
    <property type="entry name" value="PhoD_N"/>
    <property type="match status" value="1"/>
</dbReference>
<evidence type="ECO:0000259" key="1">
    <source>
        <dbReference type="Pfam" id="PF09423"/>
    </source>
</evidence>
<dbReference type="InterPro" id="IPR038607">
    <property type="entry name" value="PhoD-like_sf"/>
</dbReference>
<dbReference type="InterPro" id="IPR029052">
    <property type="entry name" value="Metallo-depent_PP-like"/>
</dbReference>
<dbReference type="PANTHER" id="PTHR43606:SF1">
    <property type="entry name" value="PHOD-LIKE PHOSPHATASE METALLOPHOSPHATASE DOMAIN-CONTAINING PROTEIN"/>
    <property type="match status" value="1"/>
</dbReference>
<keyword evidence="4" id="KW-1185">Reference proteome</keyword>
<feature type="domain" description="PhoD-like phosphatase metallophosphatase" evidence="1">
    <location>
        <begin position="154"/>
        <end position="510"/>
    </location>
</feature>
<sequence>MDRRDFVRNSLWFAGAGAMSPLRTWAQAPAVVTRDAMRPQFPSGVQSGDATADSAIVWTRSDRPARMWVEWSTTASFANVSRVRGPHLLEDGDFTGRIDLTGLPAGQEVFYRVLLQDLRNERTLSEPMAGHLRLPQASQAKPLRNVRFTWGGDTAGQGFGINEAWGGMKIYEQIRSLQPDFFLHSGDNIYADGPIQAEVKLADGSKWNNLVTEEVSKVAETLNEFRGRYRYNMMDANIRRMASEVPQIWQWDDHEVTNNWSDSKDVSGDARYTEKNVPLLVARATRAFLDYAPLRRGPDAESERVFRHLPQGPLLDVFVVDMRSYRGPNGPNLQTEETPESAFMGRPQVAWLLDGLKRSKATWKVIAADMPIGLGVPDGKDAQGRDKWEAIANGENGAPLGRELEIARLLREIKRAKIHNVVWLTADVHYTAAHFYDPAKAKFTDFLPFWEFVSGPLNAGSFGPNKPDETFGPQLMYVKAPEAQNAPPSAGLQFFGQVDIDAKTRAMTVALKDLTGATLYTKTLAPAKA</sequence>
<dbReference type="InterPro" id="IPR018946">
    <property type="entry name" value="PhoD-like_MPP"/>
</dbReference>
<dbReference type="Proteomes" id="UP000267464">
    <property type="component" value="Unassembled WGS sequence"/>
</dbReference>
<accession>A0A3N7HT23</accession>
<dbReference type="InterPro" id="IPR052900">
    <property type="entry name" value="Phospholipid_Metab_Enz"/>
</dbReference>
<dbReference type="PANTHER" id="PTHR43606">
    <property type="entry name" value="PHOSPHATASE, PUTATIVE (AFU_ORTHOLOGUE AFUA_6G08710)-RELATED"/>
    <property type="match status" value="1"/>
</dbReference>
<evidence type="ECO:0000259" key="2">
    <source>
        <dbReference type="Pfam" id="PF16655"/>
    </source>
</evidence>
<feature type="domain" description="Phospholipase D N-terminal" evidence="2">
    <location>
        <begin position="44"/>
        <end position="130"/>
    </location>
</feature>
<gene>
    <name evidence="3" type="ORF">DZC73_08080</name>
</gene>